<comment type="caution">
    <text evidence="16">The sequence shown here is derived from an EMBL/GenBank/DDBJ whole genome shotgun (WGS) entry which is preliminary data.</text>
</comment>
<accession>A0A1T0CBD4</accession>
<dbReference type="Pfam" id="PF14815">
    <property type="entry name" value="NUDIX_4"/>
    <property type="match status" value="1"/>
</dbReference>
<dbReference type="EMBL" id="MUYT01000015">
    <property type="protein sequence ID" value="OOS19623.1"/>
    <property type="molecule type" value="Genomic_DNA"/>
</dbReference>
<dbReference type="InterPro" id="IPR005760">
    <property type="entry name" value="A/G_AdeGlyc_MutY"/>
</dbReference>
<evidence type="ECO:0000256" key="12">
    <source>
        <dbReference type="ARBA" id="ARBA00023204"/>
    </source>
</evidence>
<dbReference type="FunFam" id="1.10.340.30:FF:000002">
    <property type="entry name" value="Adenine DNA glycosylase"/>
    <property type="match status" value="1"/>
</dbReference>
<comment type="similarity">
    <text evidence="3 14">Belongs to the Nth/MutY family.</text>
</comment>
<dbReference type="PANTHER" id="PTHR42944">
    <property type="entry name" value="ADENINE DNA GLYCOSYLASE"/>
    <property type="match status" value="1"/>
</dbReference>
<dbReference type="InterPro" id="IPR015797">
    <property type="entry name" value="NUDIX_hydrolase-like_dom_sf"/>
</dbReference>
<dbReference type="EC" id="3.2.2.31" evidence="4 14"/>
<evidence type="ECO:0000256" key="8">
    <source>
        <dbReference type="ARBA" id="ARBA00022763"/>
    </source>
</evidence>
<dbReference type="InterPro" id="IPR004036">
    <property type="entry name" value="Endonuclease-III-like_CS2"/>
</dbReference>
<keyword evidence="11" id="KW-0411">Iron-sulfur</keyword>
<dbReference type="NCBIfam" id="TIGR01084">
    <property type="entry name" value="mutY"/>
    <property type="match status" value="1"/>
</dbReference>
<dbReference type="InterPro" id="IPR029119">
    <property type="entry name" value="MutY_C"/>
</dbReference>
<dbReference type="GO" id="GO:0046872">
    <property type="term" value="F:metal ion binding"/>
    <property type="evidence" value="ECO:0007669"/>
    <property type="project" value="UniProtKB-UniRule"/>
</dbReference>
<name>A0A1T0CBD4_9GAMM</name>
<keyword evidence="12" id="KW-0234">DNA repair</keyword>
<dbReference type="Gene3D" id="1.10.340.30">
    <property type="entry name" value="Hypothetical protein, domain 2"/>
    <property type="match status" value="1"/>
</dbReference>
<dbReference type="GO" id="GO:0006284">
    <property type="term" value="P:base-excision repair"/>
    <property type="evidence" value="ECO:0007669"/>
    <property type="project" value="UniProtKB-UniRule"/>
</dbReference>
<dbReference type="InterPro" id="IPR003265">
    <property type="entry name" value="HhH-GPD_domain"/>
</dbReference>
<dbReference type="PROSITE" id="PS01155">
    <property type="entry name" value="ENDONUCLEASE_III_2"/>
    <property type="match status" value="1"/>
</dbReference>
<keyword evidence="17" id="KW-1185">Reference proteome</keyword>
<reference evidence="16 17" key="1">
    <citation type="submission" date="2017-02" db="EMBL/GenBank/DDBJ databases">
        <title>Draft genome sequence of Moraxella lincolnii CCUG 9405T type strain.</title>
        <authorList>
            <person name="Salva-Serra F."/>
            <person name="Engstrom-Jakobsson H."/>
            <person name="Thorell K."/>
            <person name="Jaen-Luchoro D."/>
            <person name="Gonzales-Siles L."/>
            <person name="Karlsson R."/>
            <person name="Yazdan S."/>
            <person name="Boulund F."/>
            <person name="Johnning A."/>
            <person name="Engstrand L."/>
            <person name="Kristiansson E."/>
            <person name="Moore E."/>
        </authorList>
    </citation>
    <scope>NUCLEOTIDE SEQUENCE [LARGE SCALE GENOMIC DNA]</scope>
    <source>
        <strain evidence="16 17">CCUG 9405</strain>
    </source>
</reference>
<evidence type="ECO:0000256" key="9">
    <source>
        <dbReference type="ARBA" id="ARBA00022801"/>
    </source>
</evidence>
<dbReference type="PANTHER" id="PTHR42944:SF1">
    <property type="entry name" value="ADENINE DNA GLYCOSYLASE"/>
    <property type="match status" value="1"/>
</dbReference>
<gene>
    <name evidence="16" type="ORF">B0682_08730</name>
</gene>
<dbReference type="InterPro" id="IPR004035">
    <property type="entry name" value="Endouclease-III_FeS-bd_BS"/>
</dbReference>
<dbReference type="Pfam" id="PF00730">
    <property type="entry name" value="HhH-GPD"/>
    <property type="match status" value="1"/>
</dbReference>
<dbReference type="GO" id="GO:0006298">
    <property type="term" value="P:mismatch repair"/>
    <property type="evidence" value="ECO:0007669"/>
    <property type="project" value="TreeGrafter"/>
</dbReference>
<evidence type="ECO:0000256" key="5">
    <source>
        <dbReference type="ARBA" id="ARBA00022023"/>
    </source>
</evidence>
<feature type="domain" description="HhH-GPD" evidence="15">
    <location>
        <begin position="47"/>
        <end position="200"/>
    </location>
</feature>
<dbReference type="GO" id="GO:0035485">
    <property type="term" value="F:adenine/guanine mispair binding"/>
    <property type="evidence" value="ECO:0007669"/>
    <property type="project" value="TreeGrafter"/>
</dbReference>
<comment type="catalytic activity">
    <reaction evidence="1 14">
        <text>Hydrolyzes free adenine bases from 7,8-dihydro-8-oxoguanine:adenine mismatched double-stranded DNA, leaving an apurinic site.</text>
        <dbReference type="EC" id="3.2.2.31"/>
    </reaction>
</comment>
<dbReference type="InterPro" id="IPR044298">
    <property type="entry name" value="MIG/MutY"/>
</dbReference>
<evidence type="ECO:0000313" key="16">
    <source>
        <dbReference type="EMBL" id="OOS19623.1"/>
    </source>
</evidence>
<evidence type="ECO:0000256" key="7">
    <source>
        <dbReference type="ARBA" id="ARBA00022723"/>
    </source>
</evidence>
<comment type="cofactor">
    <cofactor evidence="14">
        <name>[4Fe-4S] cluster</name>
        <dbReference type="ChEBI" id="CHEBI:49883"/>
    </cofactor>
    <text evidence="14">Binds 1 [4Fe-4S] cluster.</text>
</comment>
<comment type="function">
    <text evidence="2">Adenine glycosylase active on G-A mispairs. MutY also corrects error-prone DNA synthesis past GO lesions which are due to the oxidatively damaged form of guanine: 7,8-dihydro-8-oxoguanine (8-oxo-dGTP).</text>
</comment>
<sequence>MPTQTQSNNFSERLLTWFAKHGRHDLPWQQHHTDTPNAYWVWVSEVMLQQTQVVTVMAYFERFITSFPTVHALADASWNEVAEHWAGLGYYARARNLHKGAKQLVDIINTTGQLPQNVDDWEQIAGVGRSTAGAIVAMGLHGHGVICDGNVKRVLTRWAGIDADINKTATTQQLWQLATKLTPKQQSGHFAQAMMDMGATVCTRNKPACQRCPLQSDCVAKAQSNPTAYPVKAKKKPKPSKHSHALLLSDADGKLLWLQRPNSGIWGGLWCLPLQFIKKTNIIQKTNAIQKAKGDELLTDGQDDVTYEQEHTLAEQVILEFLKQQEQQKSDEPAVLQANTTDANATGIKHTLTHFHWHINHKHITLNDEQVAQLSDVLQMAGCVYQWLDAPTALTLGVPKAMVKLFTHV</sequence>
<organism evidence="16 17">
    <name type="scientific">Lwoffella lincolnii</name>
    <dbReference type="NCBI Taxonomy" id="90241"/>
    <lineage>
        <taxon>Bacteria</taxon>
        <taxon>Pseudomonadati</taxon>
        <taxon>Pseudomonadota</taxon>
        <taxon>Gammaproteobacteria</taxon>
        <taxon>Moraxellales</taxon>
        <taxon>Moraxellaceae</taxon>
        <taxon>Lwoffella</taxon>
    </lineage>
</organism>
<dbReference type="CDD" id="cd00056">
    <property type="entry name" value="ENDO3c"/>
    <property type="match status" value="1"/>
</dbReference>
<dbReference type="GO" id="GO:0051539">
    <property type="term" value="F:4 iron, 4 sulfur cluster binding"/>
    <property type="evidence" value="ECO:0007669"/>
    <property type="project" value="UniProtKB-UniRule"/>
</dbReference>
<dbReference type="GO" id="GO:0000701">
    <property type="term" value="F:purine-specific mismatch base pair DNA N-glycosylase activity"/>
    <property type="evidence" value="ECO:0007669"/>
    <property type="project" value="UniProtKB-EC"/>
</dbReference>
<keyword evidence="7" id="KW-0479">Metal-binding</keyword>
<evidence type="ECO:0000256" key="6">
    <source>
        <dbReference type="ARBA" id="ARBA00022485"/>
    </source>
</evidence>
<dbReference type="PROSITE" id="PS00764">
    <property type="entry name" value="ENDONUCLEASE_III_1"/>
    <property type="match status" value="1"/>
</dbReference>
<evidence type="ECO:0000256" key="3">
    <source>
        <dbReference type="ARBA" id="ARBA00008343"/>
    </source>
</evidence>
<dbReference type="STRING" id="90241.B0682_08730"/>
<keyword evidence="8 14" id="KW-0227">DNA damage</keyword>
<dbReference type="SUPFAM" id="SSF48150">
    <property type="entry name" value="DNA-glycosylase"/>
    <property type="match status" value="1"/>
</dbReference>
<keyword evidence="9" id="KW-0378">Hydrolase</keyword>
<dbReference type="InterPro" id="IPR023170">
    <property type="entry name" value="HhH_base_excis_C"/>
</dbReference>
<keyword evidence="13 14" id="KW-0326">Glycosidase</keyword>
<dbReference type="SMART" id="SM00478">
    <property type="entry name" value="ENDO3c"/>
    <property type="match status" value="1"/>
</dbReference>
<evidence type="ECO:0000256" key="11">
    <source>
        <dbReference type="ARBA" id="ARBA00023014"/>
    </source>
</evidence>
<dbReference type="CDD" id="cd03431">
    <property type="entry name" value="NUDIX_DNA_Glycosylase_C-MutY"/>
    <property type="match status" value="1"/>
</dbReference>
<keyword evidence="6" id="KW-0004">4Fe-4S</keyword>
<dbReference type="GO" id="GO:0034039">
    <property type="term" value="F:8-oxo-7,8-dihydroguanine DNA N-glycosylase activity"/>
    <property type="evidence" value="ECO:0007669"/>
    <property type="project" value="TreeGrafter"/>
</dbReference>
<evidence type="ECO:0000313" key="17">
    <source>
        <dbReference type="Proteomes" id="UP000191094"/>
    </source>
</evidence>
<keyword evidence="10 14" id="KW-0408">Iron</keyword>
<proteinExistence type="inferred from homology"/>
<dbReference type="Gene3D" id="3.90.79.10">
    <property type="entry name" value="Nucleoside Triphosphate Pyrophosphohydrolase"/>
    <property type="match status" value="1"/>
</dbReference>
<evidence type="ECO:0000256" key="2">
    <source>
        <dbReference type="ARBA" id="ARBA00002933"/>
    </source>
</evidence>
<evidence type="ECO:0000256" key="1">
    <source>
        <dbReference type="ARBA" id="ARBA00000843"/>
    </source>
</evidence>
<evidence type="ECO:0000259" key="15">
    <source>
        <dbReference type="SMART" id="SM00478"/>
    </source>
</evidence>
<evidence type="ECO:0000256" key="10">
    <source>
        <dbReference type="ARBA" id="ARBA00023004"/>
    </source>
</evidence>
<dbReference type="Proteomes" id="UP000191094">
    <property type="component" value="Unassembled WGS sequence"/>
</dbReference>
<protein>
    <recommendedName>
        <fullName evidence="5 14">Adenine DNA glycosylase</fullName>
        <ecNumber evidence="4 14">3.2.2.31</ecNumber>
    </recommendedName>
</protein>
<evidence type="ECO:0000256" key="14">
    <source>
        <dbReference type="RuleBase" id="RU365096"/>
    </source>
</evidence>
<evidence type="ECO:0000256" key="13">
    <source>
        <dbReference type="ARBA" id="ARBA00023295"/>
    </source>
</evidence>
<dbReference type="SUPFAM" id="SSF55811">
    <property type="entry name" value="Nudix"/>
    <property type="match status" value="1"/>
</dbReference>
<dbReference type="AlphaFoldDB" id="A0A1T0CBD4"/>
<evidence type="ECO:0000256" key="4">
    <source>
        <dbReference type="ARBA" id="ARBA00012045"/>
    </source>
</evidence>
<dbReference type="InterPro" id="IPR011257">
    <property type="entry name" value="DNA_glycosylase"/>
</dbReference>
<dbReference type="GO" id="GO:0032357">
    <property type="term" value="F:oxidized purine DNA binding"/>
    <property type="evidence" value="ECO:0007669"/>
    <property type="project" value="TreeGrafter"/>
</dbReference>
<dbReference type="Gene3D" id="1.10.1670.10">
    <property type="entry name" value="Helix-hairpin-Helix base-excision DNA repair enzymes (C-terminal)"/>
    <property type="match status" value="1"/>
</dbReference>